<dbReference type="Pfam" id="PF12770">
    <property type="entry name" value="CHAT"/>
    <property type="match status" value="1"/>
</dbReference>
<comment type="caution">
    <text evidence="3">The sequence shown here is derived from an EMBL/GenBank/DDBJ whole genome shotgun (WGS) entry which is preliminary data.</text>
</comment>
<feature type="transmembrane region" description="Helical" evidence="1">
    <location>
        <begin position="934"/>
        <end position="952"/>
    </location>
</feature>
<dbReference type="OrthoDB" id="9771112at2"/>
<evidence type="ECO:0000259" key="2">
    <source>
        <dbReference type="Pfam" id="PF12770"/>
    </source>
</evidence>
<dbReference type="Proteomes" id="UP000309872">
    <property type="component" value="Unassembled WGS sequence"/>
</dbReference>
<organism evidence="3 4">
    <name type="scientific">Sphingobacterium alkalisoli</name>
    <dbReference type="NCBI Taxonomy" id="1874115"/>
    <lineage>
        <taxon>Bacteria</taxon>
        <taxon>Pseudomonadati</taxon>
        <taxon>Bacteroidota</taxon>
        <taxon>Sphingobacteriia</taxon>
        <taxon>Sphingobacteriales</taxon>
        <taxon>Sphingobacteriaceae</taxon>
        <taxon>Sphingobacterium</taxon>
    </lineage>
</organism>
<dbReference type="PANTHER" id="PTHR10098:SF108">
    <property type="entry name" value="TETRATRICOPEPTIDE REPEAT PROTEIN 28"/>
    <property type="match status" value="1"/>
</dbReference>
<keyword evidence="1" id="KW-0812">Transmembrane</keyword>
<dbReference type="Gene3D" id="1.25.40.10">
    <property type="entry name" value="Tetratricopeptide repeat domain"/>
    <property type="match status" value="2"/>
</dbReference>
<protein>
    <submittedName>
        <fullName evidence="3">CHAT domain-containing protein</fullName>
    </submittedName>
</protein>
<keyword evidence="4" id="KW-1185">Reference proteome</keyword>
<sequence length="957" mass="108744">MSKTLWIIISLAFIWLQSGSRLPDKKGQEELFETLQVLTSSGKTYFGQNKLDSAAFYLDSANRLINSYHIRDTALVQETKNTYGIVLAYLQRNSESIKVFEELNAFYLQVDNDPHIKTKRAKVFNNIAINYNFLSDYEQAIRYFDSCLVIFNDRSLLQDKQTQTLYLNKALNQLDLGDYQSALENIELSRHIREQTSSPSQDQYALMRENLVYGEVLIEINQQKADILAAIKRLHAGLAILRSINPEDYYQGSFLGLLSKAHYLLGAYDEAADYAVQTQKFFISSYGDAYTGLIFRYNEYAKILMAQGKSDSARHYLSKALEIPVQADANKTMYKVQALLQLAEIERLDSIPTFVSRATNLLFPNFRDTTDILHNPPSNLIPTHPYMGAFFTKKGALLHKLYQQNGTIDYLVQALDCYMIAIREGGRSRKGLMTLRSKATFSNLLHDSFSQAMALAHTLYEKTGADTDLEKILWISDQSKSALLKEHLVTALTTSIGVPQQVRVEELELKSKIIQLEQRVYSLSAANQLWPDREGGSVMAELLAAKLDFDRWLRGLDDKYPNYRQVMYGVSYSEQQDKRININEKRLRSKTLIDYFDGERAFYIQYMTKGKKGAISVEKSEKLMSAISNVRKALSDPRGHESYESSAKLMYDHLLLPVIRETSPDHILIIPDGILTHIPFEALLDSIDHTAQTFKDYPYLIHKYRFSYHGALSLLDRPQHRKIKNGELSVFAMAPTYDDQPSLAKLPNSAKEVVSIQNIFPGQYLQGSKATESSLKQLTGKSTVIHLAAHSEINNQNPLRSHLILSPDSSNDGLLHTYELLSMNLNADLICLSACNSGFGELQRGEGVMSLARGFMYANVPNVLMSLWAVPDKATGDIMQSFYAELKNGRPYENALHQAKITYLRDADEHLSNPFYWASFVYMGDIPDHNPTNFFWWWAIGGLVLVVAVWLIKRSCL</sequence>
<dbReference type="InterPro" id="IPR019734">
    <property type="entry name" value="TPR_rpt"/>
</dbReference>
<dbReference type="AlphaFoldDB" id="A0A4U0GRV2"/>
<reference evidence="3 4" key="1">
    <citation type="submission" date="2019-04" db="EMBL/GenBank/DDBJ databases">
        <title>Sphingobacterium olei sp. nov., isolated from oil-contaminated soil.</title>
        <authorList>
            <person name="Liu B."/>
        </authorList>
    </citation>
    <scope>NUCLEOTIDE SEQUENCE [LARGE SCALE GENOMIC DNA]</scope>
    <source>
        <strain evidence="3 4">Y3L14</strain>
    </source>
</reference>
<dbReference type="SUPFAM" id="SSF48452">
    <property type="entry name" value="TPR-like"/>
    <property type="match status" value="2"/>
</dbReference>
<accession>A0A4U0GRV2</accession>
<name>A0A4U0GRV2_9SPHI</name>
<dbReference type="EMBL" id="SUKA01000009">
    <property type="protein sequence ID" value="TJY61486.1"/>
    <property type="molecule type" value="Genomic_DNA"/>
</dbReference>
<keyword evidence="1" id="KW-1133">Transmembrane helix</keyword>
<evidence type="ECO:0000313" key="4">
    <source>
        <dbReference type="Proteomes" id="UP000309872"/>
    </source>
</evidence>
<dbReference type="PANTHER" id="PTHR10098">
    <property type="entry name" value="RAPSYN-RELATED"/>
    <property type="match status" value="1"/>
</dbReference>
<dbReference type="InterPro" id="IPR024983">
    <property type="entry name" value="CHAT_dom"/>
</dbReference>
<evidence type="ECO:0000256" key="1">
    <source>
        <dbReference type="SAM" id="Phobius"/>
    </source>
</evidence>
<dbReference type="RefSeq" id="WP_136822840.1">
    <property type="nucleotide sequence ID" value="NZ_BMJX01000009.1"/>
</dbReference>
<gene>
    <name evidence="3" type="ORF">FAZ19_21550</name>
</gene>
<proteinExistence type="predicted"/>
<feature type="domain" description="CHAT" evidence="2">
    <location>
        <begin position="646"/>
        <end position="925"/>
    </location>
</feature>
<evidence type="ECO:0000313" key="3">
    <source>
        <dbReference type="EMBL" id="TJY61486.1"/>
    </source>
</evidence>
<dbReference type="SMART" id="SM00028">
    <property type="entry name" value="TPR"/>
    <property type="match status" value="4"/>
</dbReference>
<keyword evidence="1" id="KW-0472">Membrane</keyword>
<dbReference type="InterPro" id="IPR011990">
    <property type="entry name" value="TPR-like_helical_dom_sf"/>
</dbReference>